<accession>A0A382EJT7</accession>
<sequence>MTLLLFISLKNKGRQINSEGPYLLGG</sequence>
<protein>
    <submittedName>
        <fullName evidence="1">Uncharacterized protein</fullName>
    </submittedName>
</protein>
<dbReference type="EMBL" id="UINC01044776">
    <property type="protein sequence ID" value="SVB50679.1"/>
    <property type="molecule type" value="Genomic_DNA"/>
</dbReference>
<organism evidence="1">
    <name type="scientific">marine metagenome</name>
    <dbReference type="NCBI Taxonomy" id="408172"/>
    <lineage>
        <taxon>unclassified sequences</taxon>
        <taxon>metagenomes</taxon>
        <taxon>ecological metagenomes</taxon>
    </lineage>
</organism>
<gene>
    <name evidence="1" type="ORF">METZ01_LOCUS203533</name>
</gene>
<proteinExistence type="predicted"/>
<reference evidence="1" key="1">
    <citation type="submission" date="2018-05" db="EMBL/GenBank/DDBJ databases">
        <authorList>
            <person name="Lanie J.A."/>
            <person name="Ng W.-L."/>
            <person name="Kazmierczak K.M."/>
            <person name="Andrzejewski T.M."/>
            <person name="Davidsen T.M."/>
            <person name="Wayne K.J."/>
            <person name="Tettelin H."/>
            <person name="Glass J.I."/>
            <person name="Rusch D."/>
            <person name="Podicherti R."/>
            <person name="Tsui H.-C.T."/>
            <person name="Winkler M.E."/>
        </authorList>
    </citation>
    <scope>NUCLEOTIDE SEQUENCE</scope>
</reference>
<evidence type="ECO:0000313" key="1">
    <source>
        <dbReference type="EMBL" id="SVB50679.1"/>
    </source>
</evidence>
<feature type="non-terminal residue" evidence="1">
    <location>
        <position position="26"/>
    </location>
</feature>
<dbReference type="AlphaFoldDB" id="A0A382EJT7"/>
<name>A0A382EJT7_9ZZZZ</name>